<organism evidence="2">
    <name type="scientific">Anguilla anguilla</name>
    <name type="common">European freshwater eel</name>
    <name type="synonym">Muraena anguilla</name>
    <dbReference type="NCBI Taxonomy" id="7936"/>
    <lineage>
        <taxon>Eukaryota</taxon>
        <taxon>Metazoa</taxon>
        <taxon>Chordata</taxon>
        <taxon>Craniata</taxon>
        <taxon>Vertebrata</taxon>
        <taxon>Euteleostomi</taxon>
        <taxon>Actinopterygii</taxon>
        <taxon>Neopterygii</taxon>
        <taxon>Teleostei</taxon>
        <taxon>Anguilliformes</taxon>
        <taxon>Anguillidae</taxon>
        <taxon>Anguilla</taxon>
    </lineage>
</organism>
<protein>
    <submittedName>
        <fullName evidence="2">Uncharacterized protein</fullName>
    </submittedName>
</protein>
<feature type="region of interest" description="Disordered" evidence="1">
    <location>
        <begin position="1"/>
        <end position="43"/>
    </location>
</feature>
<name>A0A0E9TK81_ANGAN</name>
<dbReference type="AlphaFoldDB" id="A0A0E9TK81"/>
<evidence type="ECO:0000256" key="1">
    <source>
        <dbReference type="SAM" id="MobiDB-lite"/>
    </source>
</evidence>
<sequence>MELAMNGLTEIKTQHAQGALRARNESQCAKPRCGPNPNTNGNQ</sequence>
<reference evidence="2" key="1">
    <citation type="submission" date="2014-11" db="EMBL/GenBank/DDBJ databases">
        <authorList>
            <person name="Amaro Gonzalez C."/>
        </authorList>
    </citation>
    <scope>NUCLEOTIDE SEQUENCE</scope>
</reference>
<evidence type="ECO:0000313" key="2">
    <source>
        <dbReference type="EMBL" id="JAH53260.1"/>
    </source>
</evidence>
<reference evidence="2" key="2">
    <citation type="journal article" date="2015" name="Fish Shellfish Immunol.">
        <title>Early steps in the European eel (Anguilla anguilla)-Vibrio vulnificus interaction in the gills: Role of the RtxA13 toxin.</title>
        <authorList>
            <person name="Callol A."/>
            <person name="Pajuelo D."/>
            <person name="Ebbesson L."/>
            <person name="Teles M."/>
            <person name="MacKenzie S."/>
            <person name="Amaro C."/>
        </authorList>
    </citation>
    <scope>NUCLEOTIDE SEQUENCE</scope>
</reference>
<proteinExistence type="predicted"/>
<accession>A0A0E9TK81</accession>
<dbReference type="EMBL" id="GBXM01055317">
    <property type="protein sequence ID" value="JAH53260.1"/>
    <property type="molecule type" value="Transcribed_RNA"/>
</dbReference>